<dbReference type="Pfam" id="PF02633">
    <property type="entry name" value="Creatininase"/>
    <property type="match status" value="1"/>
</dbReference>
<evidence type="ECO:0000313" key="7">
    <source>
        <dbReference type="Proteomes" id="UP000515512"/>
    </source>
</evidence>
<dbReference type="GO" id="GO:0046872">
    <property type="term" value="F:metal ion binding"/>
    <property type="evidence" value="ECO:0007669"/>
    <property type="project" value="UniProtKB-KW"/>
</dbReference>
<dbReference type="PANTHER" id="PTHR35005:SF1">
    <property type="entry name" value="2-AMINO-5-FORMYLAMINO-6-RIBOSYLAMINOPYRIMIDIN-4(3H)-ONE 5'-MONOPHOSPHATE DEFORMYLASE"/>
    <property type="match status" value="1"/>
</dbReference>
<comment type="similarity">
    <text evidence="5">Belongs to the creatininase superfamily.</text>
</comment>
<accession>A0A7D6Z803</accession>
<dbReference type="GO" id="GO:0016811">
    <property type="term" value="F:hydrolase activity, acting on carbon-nitrogen (but not peptide) bonds, in linear amides"/>
    <property type="evidence" value="ECO:0007669"/>
    <property type="project" value="TreeGrafter"/>
</dbReference>
<dbReference type="PANTHER" id="PTHR35005">
    <property type="entry name" value="3-DEHYDRO-SCYLLO-INOSOSE HYDROLASE"/>
    <property type="match status" value="1"/>
</dbReference>
<gene>
    <name evidence="6" type="ORF">H0264_18665</name>
</gene>
<organism evidence="6 7">
    <name type="scientific">Nocardia huaxiensis</name>
    <dbReference type="NCBI Taxonomy" id="2755382"/>
    <lineage>
        <taxon>Bacteria</taxon>
        <taxon>Bacillati</taxon>
        <taxon>Actinomycetota</taxon>
        <taxon>Actinomycetes</taxon>
        <taxon>Mycobacteriales</taxon>
        <taxon>Nocardiaceae</taxon>
        <taxon>Nocardia</taxon>
    </lineage>
</organism>
<sequence length="248" mass="26664">MIKIARKAYVGRVKDLLTTATSTEVQSLSTRIAVLPVGSFEQHGGFHPLITDTVIASAIADRIAGDYSLFLLPPITFSCSHEHTAFAGTVSISASTLIAMIQDIANSLTASGVDKLVIVNGHGGNYVLQNVVQEANAGNPTMTLFPGRTDWDAARGEAAMQTNGHEDMHAGELETSILLHVAPQMLRPGYEDADWRADERPFLLVSGMQEYTETGVIGFPSLGTSEKGERALASLSRSFKEHLQRLSP</sequence>
<keyword evidence="7" id="KW-1185">Reference proteome</keyword>
<dbReference type="SUPFAM" id="SSF102215">
    <property type="entry name" value="Creatininase"/>
    <property type="match status" value="1"/>
</dbReference>
<name>A0A7D6Z803_9NOCA</name>
<proteinExistence type="inferred from homology"/>
<evidence type="ECO:0000256" key="1">
    <source>
        <dbReference type="ARBA" id="ARBA00001947"/>
    </source>
</evidence>
<dbReference type="Gene3D" id="3.40.50.10310">
    <property type="entry name" value="Creatininase"/>
    <property type="match status" value="1"/>
</dbReference>
<dbReference type="InterPro" id="IPR024087">
    <property type="entry name" value="Creatininase-like_sf"/>
</dbReference>
<evidence type="ECO:0000256" key="3">
    <source>
        <dbReference type="ARBA" id="ARBA00022801"/>
    </source>
</evidence>
<protein>
    <submittedName>
        <fullName evidence="6">Creatininase family protein</fullName>
    </submittedName>
</protein>
<reference evidence="6 7" key="1">
    <citation type="submission" date="2020-07" db="EMBL/GenBank/DDBJ databases">
        <authorList>
            <person name="Zhuang K."/>
            <person name="Ran Y."/>
        </authorList>
    </citation>
    <scope>NUCLEOTIDE SEQUENCE [LARGE SCALE GENOMIC DNA]</scope>
    <source>
        <strain evidence="6 7">WCH-YHL-001</strain>
    </source>
</reference>
<dbReference type="KEGG" id="nhu:H0264_18665"/>
<evidence type="ECO:0000256" key="4">
    <source>
        <dbReference type="ARBA" id="ARBA00022833"/>
    </source>
</evidence>
<evidence type="ECO:0000256" key="5">
    <source>
        <dbReference type="ARBA" id="ARBA00024029"/>
    </source>
</evidence>
<keyword evidence="4" id="KW-0862">Zinc</keyword>
<keyword evidence="3" id="KW-0378">Hydrolase</keyword>
<dbReference type="GO" id="GO:0009231">
    <property type="term" value="P:riboflavin biosynthetic process"/>
    <property type="evidence" value="ECO:0007669"/>
    <property type="project" value="TreeGrafter"/>
</dbReference>
<dbReference type="InterPro" id="IPR003785">
    <property type="entry name" value="Creatininase/forma_Hydrolase"/>
</dbReference>
<keyword evidence="2" id="KW-0479">Metal-binding</keyword>
<comment type="cofactor">
    <cofactor evidence="1">
        <name>Zn(2+)</name>
        <dbReference type="ChEBI" id="CHEBI:29105"/>
    </cofactor>
</comment>
<evidence type="ECO:0000313" key="6">
    <source>
        <dbReference type="EMBL" id="QLY33984.1"/>
    </source>
</evidence>
<evidence type="ECO:0000256" key="2">
    <source>
        <dbReference type="ARBA" id="ARBA00022723"/>
    </source>
</evidence>
<dbReference type="Proteomes" id="UP000515512">
    <property type="component" value="Chromosome"/>
</dbReference>
<dbReference type="AlphaFoldDB" id="A0A7D6Z803"/>
<dbReference type="EMBL" id="CP059399">
    <property type="protein sequence ID" value="QLY33984.1"/>
    <property type="molecule type" value="Genomic_DNA"/>
</dbReference>